<evidence type="ECO:0000256" key="8">
    <source>
        <dbReference type="SAM" id="Coils"/>
    </source>
</evidence>
<dbReference type="KEGG" id="plc:PAD_003"/>
<dbReference type="Pfam" id="PF00013">
    <property type="entry name" value="KH_1"/>
    <property type="match status" value="1"/>
</dbReference>
<dbReference type="EMBL" id="LN649255">
    <property type="protein sequence ID" value="CEI58550.1"/>
    <property type="molecule type" value="Genomic_DNA"/>
</dbReference>
<feature type="binding site" evidence="7">
    <location>
        <position position="488"/>
    </location>
    <ligand>
        <name>Mg(2+)</name>
        <dbReference type="ChEBI" id="CHEBI:18420"/>
    </ligand>
</feature>
<comment type="catalytic activity">
    <reaction evidence="7">
        <text>RNA(n+1) + phosphate = RNA(n) + a ribonucleoside 5'-diphosphate</text>
        <dbReference type="Rhea" id="RHEA:22096"/>
        <dbReference type="Rhea" id="RHEA-COMP:14527"/>
        <dbReference type="Rhea" id="RHEA-COMP:17342"/>
        <dbReference type="ChEBI" id="CHEBI:43474"/>
        <dbReference type="ChEBI" id="CHEBI:57930"/>
        <dbReference type="ChEBI" id="CHEBI:140395"/>
        <dbReference type="EC" id="2.7.7.8"/>
    </reaction>
</comment>
<dbReference type="InterPro" id="IPR003029">
    <property type="entry name" value="S1_domain"/>
</dbReference>
<dbReference type="InterPro" id="IPR004088">
    <property type="entry name" value="KH_dom_type_1"/>
</dbReference>
<dbReference type="CDD" id="cd04472">
    <property type="entry name" value="S1_PNPase"/>
    <property type="match status" value="1"/>
</dbReference>
<sequence>MILYIKKFKYGGKNIILETGKIAKNTNGSVVITIDNTVVLCTVVVNKNIKNQDYFPLSVYYQEKTYAAGKIPGGFFKREGRPTEKEILTSRLIDRPIRPNINKNYKNEVQIICTVISAEKKTNPDMAAMIGTYAAIGISDIPLIDTIGVARVGFNKEIGYWLNINNEINSELDIVVAGTNKSVLMVEAEVKEKTELIILGAICYAHREMQFLIKNINEFTEEYKKKNNRLIKNNKKKENKKNIYLENKLFNEFNYSIKDIFYIFDKIIRKEALNIIINQVLEKFLNNYFKYKYEIIYEKLNVIIKKIFINKIFETNKRLDGRALKSIRSLSIQLGILPSAHGSALFTRGDTQALIAITLGSLREAQLIEGLEEERYENLMFHYNFPPFSVGEIGFIGLPKRREIGHGNLAKRAVSGVLSKEDFPYSIRIVSEITESNGSSSMASVCGASLALMDAGVPLTYTVAGVAMGLITKQEKYLIITDIVGDEDNFGEMDLKVAGTRNGITALQMDIKTQKGINKEIIQLTLNQALEARKNIIYKMNLVISKSRKKISNKAPINVILKIETDKIRDVIGKGGITIKKICDSTKTIIDIKDDGKIHIFANNKINSQKAIEAIKMITEEAKINKIYRGKVIRIMDFGAFVNFLPGTDGLVHISQISSGHVKNIRDFINEGDIVPVKVLEKDNKGKIKLSIKEIDPIEKTEFEANLKS</sequence>
<dbReference type="Gene3D" id="2.40.50.140">
    <property type="entry name" value="Nucleic acid-binding proteins"/>
    <property type="match status" value="1"/>
</dbReference>
<feature type="coiled-coil region" evidence="8">
    <location>
        <begin position="209"/>
        <end position="247"/>
    </location>
</feature>
<evidence type="ECO:0000256" key="2">
    <source>
        <dbReference type="ARBA" id="ARBA00022490"/>
    </source>
</evidence>
<dbReference type="InterPro" id="IPR027408">
    <property type="entry name" value="PNPase/RNase_PH_dom_sf"/>
</dbReference>
<evidence type="ECO:0000256" key="1">
    <source>
        <dbReference type="ARBA" id="ARBA00007404"/>
    </source>
</evidence>
<dbReference type="RefSeq" id="WP_219848699.1">
    <property type="nucleotide sequence ID" value="NZ_LN649255.1"/>
</dbReference>
<name>A0A8D9NAW7_9GAMM</name>
<keyword evidence="4 7" id="KW-0548">Nucleotidyltransferase</keyword>
<reference evidence="10 11" key="1">
    <citation type="journal article" date="2015" name="Genome Biol. Evol.">
        <title>Genome evolution in the primary endosymbiont of whiteflies sheds light on their divergence.</title>
        <authorList>
            <person name="Santos-Garcia D."/>
            <person name="Vargas-Chavez C."/>
            <person name="Moya A."/>
            <person name="Latorre A."/>
            <person name="Silva"/>
            <person name="F J."/>
        </authorList>
    </citation>
    <scope>NUCLEOTIDE SEQUENCE [LARGE SCALE GENOMIC DNA]</scope>
    <source>
        <strain evidence="11">AD-VLC</strain>
    </source>
</reference>
<dbReference type="PANTHER" id="PTHR11252">
    <property type="entry name" value="POLYRIBONUCLEOTIDE NUCLEOTIDYLTRANSFERASE"/>
    <property type="match status" value="1"/>
</dbReference>
<evidence type="ECO:0000313" key="11">
    <source>
        <dbReference type="Proteomes" id="UP000032800"/>
    </source>
</evidence>
<comment type="cofactor">
    <cofactor evidence="7">
        <name>Mg(2+)</name>
        <dbReference type="ChEBI" id="CHEBI:18420"/>
    </cofactor>
</comment>
<dbReference type="GO" id="GO:0006396">
    <property type="term" value="P:RNA processing"/>
    <property type="evidence" value="ECO:0007669"/>
    <property type="project" value="InterPro"/>
</dbReference>
<dbReference type="PROSITE" id="PS50084">
    <property type="entry name" value="KH_TYPE_1"/>
    <property type="match status" value="1"/>
</dbReference>
<dbReference type="InterPro" id="IPR036345">
    <property type="entry name" value="ExoRNase_PH_dom2_sf"/>
</dbReference>
<proteinExistence type="inferred from homology"/>
<dbReference type="CDD" id="cd11364">
    <property type="entry name" value="RNase_PH_PNPase_2"/>
    <property type="match status" value="1"/>
</dbReference>
<evidence type="ECO:0000256" key="4">
    <source>
        <dbReference type="ARBA" id="ARBA00022695"/>
    </source>
</evidence>
<dbReference type="PROSITE" id="PS50126">
    <property type="entry name" value="S1"/>
    <property type="match status" value="1"/>
</dbReference>
<dbReference type="InterPro" id="IPR036612">
    <property type="entry name" value="KH_dom_type_1_sf"/>
</dbReference>
<comment type="subunit">
    <text evidence="7">Component of the RNA degradosome, which is a multiprotein complex involved in RNA processing and mRNA degradation.</text>
</comment>
<comment type="function">
    <text evidence="7">Involved in mRNA degradation. Catalyzes the phosphorolysis of single-stranded polyribonucleotides processively in the 3'- to 5'-direction.</text>
</comment>
<dbReference type="InterPro" id="IPR004087">
    <property type="entry name" value="KH_dom"/>
</dbReference>
<gene>
    <name evidence="7 10" type="primary">pnp</name>
    <name evidence="10" type="ORF">PAD_003</name>
</gene>
<dbReference type="InterPro" id="IPR020568">
    <property type="entry name" value="Ribosomal_Su5_D2-typ_SF"/>
</dbReference>
<dbReference type="GO" id="GO:0006402">
    <property type="term" value="P:mRNA catabolic process"/>
    <property type="evidence" value="ECO:0007669"/>
    <property type="project" value="UniProtKB-UniRule"/>
</dbReference>
<dbReference type="Pfam" id="PF03726">
    <property type="entry name" value="PNPase"/>
    <property type="match status" value="1"/>
</dbReference>
<organism evidence="10 11">
    <name type="scientific">Candidatus Portiera aleyrodidarum</name>
    <name type="common">primary endosymbiont of Bemisia tabaci</name>
    <dbReference type="NCBI Taxonomy" id="91844"/>
    <lineage>
        <taxon>Bacteria</taxon>
        <taxon>Pseudomonadati</taxon>
        <taxon>Pseudomonadota</taxon>
        <taxon>Gammaproteobacteria</taxon>
        <taxon>Candidatus Johnevansiales</taxon>
        <taxon>Candidatus Johnevansiaceae</taxon>
        <taxon>Candidatus Portiera</taxon>
    </lineage>
</organism>
<dbReference type="GO" id="GO:0004654">
    <property type="term" value="F:polyribonucleotide nucleotidyltransferase activity"/>
    <property type="evidence" value="ECO:0007669"/>
    <property type="project" value="UniProtKB-UniRule"/>
</dbReference>
<keyword evidence="5 7" id="KW-0460">Magnesium</keyword>
<dbReference type="NCBIfam" id="TIGR03591">
    <property type="entry name" value="polynuc_phos"/>
    <property type="match status" value="1"/>
</dbReference>
<accession>A0A8D9NAW7</accession>
<comment type="subcellular location">
    <subcellularLocation>
        <location evidence="7">Cytoplasm</location>
    </subcellularLocation>
</comment>
<dbReference type="SMART" id="SM00316">
    <property type="entry name" value="S1"/>
    <property type="match status" value="1"/>
</dbReference>
<evidence type="ECO:0000256" key="5">
    <source>
        <dbReference type="ARBA" id="ARBA00022842"/>
    </source>
</evidence>
<feature type="binding site" evidence="7">
    <location>
        <position position="494"/>
    </location>
    <ligand>
        <name>Mg(2+)</name>
        <dbReference type="ChEBI" id="CHEBI:18420"/>
    </ligand>
</feature>
<dbReference type="PIRSF" id="PIRSF005499">
    <property type="entry name" value="PNPase"/>
    <property type="match status" value="1"/>
</dbReference>
<dbReference type="CDD" id="cd02393">
    <property type="entry name" value="KH-I_PNPase"/>
    <property type="match status" value="1"/>
</dbReference>
<dbReference type="GO" id="GO:0000175">
    <property type="term" value="F:3'-5'-RNA exonuclease activity"/>
    <property type="evidence" value="ECO:0007669"/>
    <property type="project" value="TreeGrafter"/>
</dbReference>
<dbReference type="Pfam" id="PF00575">
    <property type="entry name" value="S1"/>
    <property type="match status" value="1"/>
</dbReference>
<dbReference type="SMART" id="SM00322">
    <property type="entry name" value="KH"/>
    <property type="match status" value="1"/>
</dbReference>
<dbReference type="AlphaFoldDB" id="A0A8D9NAW7"/>
<evidence type="ECO:0000256" key="3">
    <source>
        <dbReference type="ARBA" id="ARBA00022679"/>
    </source>
</evidence>
<comment type="similarity">
    <text evidence="1 7">Belongs to the polyribonucleotide nucleotidyltransferase family.</text>
</comment>
<dbReference type="GO" id="GO:0005829">
    <property type="term" value="C:cytosol"/>
    <property type="evidence" value="ECO:0007669"/>
    <property type="project" value="TreeGrafter"/>
</dbReference>
<dbReference type="NCBIfam" id="NF008805">
    <property type="entry name" value="PRK11824.1"/>
    <property type="match status" value="1"/>
</dbReference>
<dbReference type="SUPFAM" id="SSF50249">
    <property type="entry name" value="Nucleic acid-binding proteins"/>
    <property type="match status" value="1"/>
</dbReference>
<dbReference type="SUPFAM" id="SSF54791">
    <property type="entry name" value="Eukaryotic type KH-domain (KH-domain type I)"/>
    <property type="match status" value="1"/>
</dbReference>
<dbReference type="InterPro" id="IPR012340">
    <property type="entry name" value="NA-bd_OB-fold"/>
</dbReference>
<dbReference type="EC" id="2.7.7.8" evidence="7"/>
<dbReference type="GO" id="GO:0003723">
    <property type="term" value="F:RNA binding"/>
    <property type="evidence" value="ECO:0007669"/>
    <property type="project" value="UniProtKB-UniRule"/>
</dbReference>
<dbReference type="FunFam" id="3.30.230.70:FF:000001">
    <property type="entry name" value="Polyribonucleotide nucleotidyltransferase"/>
    <property type="match status" value="1"/>
</dbReference>
<dbReference type="InterPro" id="IPR015848">
    <property type="entry name" value="PNPase_PH_RNA-bd_bac/org-type"/>
</dbReference>
<keyword evidence="2 7" id="KW-0963">Cytoplasm</keyword>
<keyword evidence="6 7" id="KW-0694">RNA-binding</keyword>
<dbReference type="Pfam" id="PF01138">
    <property type="entry name" value="RNase_PH"/>
    <property type="match status" value="2"/>
</dbReference>
<evidence type="ECO:0000313" key="10">
    <source>
        <dbReference type="EMBL" id="CEI58550.1"/>
    </source>
</evidence>
<evidence type="ECO:0000256" key="7">
    <source>
        <dbReference type="HAMAP-Rule" id="MF_01595"/>
    </source>
</evidence>
<protein>
    <recommendedName>
        <fullName evidence="7">Polyribonucleotide nucleotidyltransferase</fullName>
        <ecNumber evidence="7">2.7.7.8</ecNumber>
    </recommendedName>
    <alternativeName>
        <fullName evidence="7">Polynucleotide phosphorylase</fullName>
        <shortName evidence="7">PNPase</shortName>
    </alternativeName>
</protein>
<dbReference type="Gene3D" id="3.30.1370.10">
    <property type="entry name" value="K Homology domain, type 1"/>
    <property type="match status" value="1"/>
</dbReference>
<keyword evidence="3 7" id="KW-0808">Transferase</keyword>
<dbReference type="GO" id="GO:0000287">
    <property type="term" value="F:magnesium ion binding"/>
    <property type="evidence" value="ECO:0007669"/>
    <property type="project" value="UniProtKB-UniRule"/>
</dbReference>
<feature type="domain" description="S1 motif" evidence="9">
    <location>
        <begin position="625"/>
        <end position="693"/>
    </location>
</feature>
<dbReference type="Proteomes" id="UP000032800">
    <property type="component" value="Chromosome I"/>
</dbReference>
<evidence type="ECO:0000256" key="6">
    <source>
        <dbReference type="ARBA" id="ARBA00022884"/>
    </source>
</evidence>
<keyword evidence="8" id="KW-0175">Coiled coil</keyword>
<keyword evidence="7" id="KW-0479">Metal-binding</keyword>
<dbReference type="PANTHER" id="PTHR11252:SF0">
    <property type="entry name" value="POLYRIBONUCLEOTIDE NUCLEOTIDYLTRANSFERASE 1, MITOCHONDRIAL"/>
    <property type="match status" value="1"/>
</dbReference>
<dbReference type="InterPro" id="IPR012162">
    <property type="entry name" value="PNPase"/>
</dbReference>
<dbReference type="Gene3D" id="3.30.230.70">
    <property type="entry name" value="GHMP Kinase, N-terminal domain"/>
    <property type="match status" value="2"/>
</dbReference>
<evidence type="ECO:0000259" key="9">
    <source>
        <dbReference type="PROSITE" id="PS50126"/>
    </source>
</evidence>
<dbReference type="FunFam" id="3.30.1370.10:FF:000001">
    <property type="entry name" value="Polyribonucleotide nucleotidyltransferase"/>
    <property type="match status" value="1"/>
</dbReference>
<dbReference type="HAMAP" id="MF_01595">
    <property type="entry name" value="PNPase"/>
    <property type="match status" value="1"/>
</dbReference>
<dbReference type="InterPro" id="IPR001247">
    <property type="entry name" value="ExoRNase_PH_dom1"/>
</dbReference>
<dbReference type="SUPFAM" id="SSF55666">
    <property type="entry name" value="Ribonuclease PH domain 2-like"/>
    <property type="match status" value="2"/>
</dbReference>
<dbReference type="SUPFAM" id="SSF54211">
    <property type="entry name" value="Ribosomal protein S5 domain 2-like"/>
    <property type="match status" value="2"/>
</dbReference>